<evidence type="ECO:0000256" key="3">
    <source>
        <dbReference type="SAM" id="Coils"/>
    </source>
</evidence>
<protein>
    <recommendedName>
        <fullName evidence="2">Histidine-containing phosphotransfer protein</fullName>
    </recommendedName>
</protein>
<dbReference type="PANTHER" id="PTHR28242:SF30">
    <property type="entry name" value="HISTIDINE-CONTAINING PHOSPHOTRANSFER PROTEIN 2"/>
    <property type="match status" value="1"/>
</dbReference>
<dbReference type="Proteomes" id="UP001202328">
    <property type="component" value="Unassembled WGS sequence"/>
</dbReference>
<evidence type="ECO:0000256" key="2">
    <source>
        <dbReference type="RuleBase" id="RU369004"/>
    </source>
</evidence>
<dbReference type="GO" id="GO:0005829">
    <property type="term" value="C:cytosol"/>
    <property type="evidence" value="ECO:0007669"/>
    <property type="project" value="UniProtKB-SubCell"/>
</dbReference>
<dbReference type="GO" id="GO:0043424">
    <property type="term" value="F:protein histidine kinase binding"/>
    <property type="evidence" value="ECO:0007669"/>
    <property type="project" value="UniProtKB-UniRule"/>
</dbReference>
<evidence type="ECO:0000313" key="5">
    <source>
        <dbReference type="Proteomes" id="UP001202328"/>
    </source>
</evidence>
<keyword evidence="2" id="KW-0932">Cytokinin signaling pathway</keyword>
<comment type="function">
    <text evidence="2">Functions as a two-component phosphorelay mediators between cytokinin sensor histidine kinases and response regulators (B-type ARRs). Plays an important role in propagating cytokinin signal transduction.</text>
</comment>
<dbReference type="PANTHER" id="PTHR28242">
    <property type="entry name" value="PHOSPHORELAY INTERMEDIATE PROTEIN YPD1"/>
    <property type="match status" value="1"/>
</dbReference>
<comment type="subcellular location">
    <subcellularLocation>
        <location evidence="2">Cytoplasm</location>
        <location evidence="2">Cytosol</location>
    </subcellularLocation>
    <subcellularLocation>
        <location evidence="2">Nucleus</location>
    </subcellularLocation>
</comment>
<dbReference type="GO" id="GO:0000160">
    <property type="term" value="P:phosphorelay signal transduction system"/>
    <property type="evidence" value="ECO:0007669"/>
    <property type="project" value="UniProtKB-UniRule"/>
</dbReference>
<evidence type="ECO:0000256" key="1">
    <source>
        <dbReference type="ARBA" id="ARBA00023012"/>
    </source>
</evidence>
<keyword evidence="1 2" id="KW-0902">Two-component regulatory system</keyword>
<dbReference type="EMBL" id="JAJJMB010009474">
    <property type="protein sequence ID" value="KAI3913398.1"/>
    <property type="molecule type" value="Genomic_DNA"/>
</dbReference>
<dbReference type="InterPro" id="IPR045871">
    <property type="entry name" value="AHP1-5/YPD1"/>
</dbReference>
<proteinExistence type="predicted"/>
<accession>A0AAD4SP95</accession>
<feature type="coiled-coil region" evidence="3">
    <location>
        <begin position="34"/>
        <end position="61"/>
    </location>
</feature>
<dbReference type="InterPro" id="IPR036641">
    <property type="entry name" value="HPT_dom_sf"/>
</dbReference>
<dbReference type="GO" id="GO:0005634">
    <property type="term" value="C:nucleus"/>
    <property type="evidence" value="ECO:0007669"/>
    <property type="project" value="UniProtKB-SubCell"/>
</dbReference>
<evidence type="ECO:0000313" key="4">
    <source>
        <dbReference type="EMBL" id="KAI3913398.1"/>
    </source>
</evidence>
<dbReference type="GO" id="GO:0009736">
    <property type="term" value="P:cytokinin-activated signaling pathway"/>
    <property type="evidence" value="ECO:0007669"/>
    <property type="project" value="UniProtKB-KW"/>
</dbReference>
<comment type="domain">
    <text evidence="2">Histidine-containing phosphotransfer domain (HPt) contains an active histidine that mediates the phosphotransfer.</text>
</comment>
<reference evidence="4" key="1">
    <citation type="submission" date="2022-04" db="EMBL/GenBank/DDBJ databases">
        <title>A functionally conserved STORR gene fusion in Papaver species that diverged 16.8 million years ago.</title>
        <authorList>
            <person name="Catania T."/>
        </authorList>
    </citation>
    <scope>NUCLEOTIDE SEQUENCE</scope>
    <source>
        <strain evidence="4">S-188037</strain>
    </source>
</reference>
<organism evidence="4 5">
    <name type="scientific">Papaver atlanticum</name>
    <dbReference type="NCBI Taxonomy" id="357466"/>
    <lineage>
        <taxon>Eukaryota</taxon>
        <taxon>Viridiplantae</taxon>
        <taxon>Streptophyta</taxon>
        <taxon>Embryophyta</taxon>
        <taxon>Tracheophyta</taxon>
        <taxon>Spermatophyta</taxon>
        <taxon>Magnoliopsida</taxon>
        <taxon>Ranunculales</taxon>
        <taxon>Papaveraceae</taxon>
        <taxon>Papaveroideae</taxon>
        <taxon>Papaver</taxon>
    </lineage>
</organism>
<comment type="caution">
    <text evidence="4">The sequence shown here is derived from an EMBL/GenBank/DDBJ whole genome shotgun (WGS) entry which is preliminary data.</text>
</comment>
<dbReference type="SUPFAM" id="SSF47226">
    <property type="entry name" value="Histidine-containing phosphotransfer domain, HPT domain"/>
    <property type="match status" value="1"/>
</dbReference>
<gene>
    <name evidence="4" type="ORF">MKW98_003877</name>
</gene>
<keyword evidence="5" id="KW-1185">Reference proteome</keyword>
<keyword evidence="3" id="KW-0175">Coiled coil</keyword>
<sequence length="81" mass="9219">MNIRAVKKIVRDIKESSLCVGCEKITMACTEFMKASEESNVDGCERAMAQIKREFDHLKAEFSEIIELDRDIRILSTPPQA</sequence>
<dbReference type="Gene3D" id="1.20.120.160">
    <property type="entry name" value="HPT domain"/>
    <property type="match status" value="1"/>
</dbReference>
<dbReference type="GO" id="GO:0009927">
    <property type="term" value="F:histidine phosphotransfer kinase activity"/>
    <property type="evidence" value="ECO:0007669"/>
    <property type="project" value="UniProtKB-UniRule"/>
</dbReference>
<dbReference type="AlphaFoldDB" id="A0AAD4SP95"/>
<name>A0AAD4SP95_9MAGN</name>